<accession>A0A1F7KFJ7</accession>
<dbReference type="InterPro" id="IPR038763">
    <property type="entry name" value="DHH_sf"/>
</dbReference>
<name>A0A1F7KFJ7_9BACT</name>
<sequence length="311" mass="33939">MNNDLITLFANAKAVLIVVAKTAKLDSLAAALALQLALIQQGKSAKVCSEATVAEADKLTGANNISKTLDLGGNVLKVSFPYSDGAIDKVTYNITDDRFNLLIEPRVGNPPLKNQDVQFAYTGGEVDLIVALDAPNLEALGDLYLENPDLFQKEKLVNLDRRFDNQQYGAFNLVEKQFSSTCEIVTKLLESLRWDLNPDIATNLYTGLVASTNNFTSFSTNAQSFETASYLLKNGARKIPLSSLRPSTMRTGSDTRPQSPFSNQPAPVAGSLNQNIFQSPAPAPEEKPQSTKKQPPQDWLKPKIFKSSDLI</sequence>
<dbReference type="SUPFAM" id="SSF64182">
    <property type="entry name" value="DHH phosphoesterases"/>
    <property type="match status" value="1"/>
</dbReference>
<dbReference type="AlphaFoldDB" id="A0A1F7KFJ7"/>
<dbReference type="PANTHER" id="PTHR47618:SF1">
    <property type="entry name" value="BIFUNCTIONAL OLIGORIBONUCLEASE AND PAP PHOSPHATASE NRNA"/>
    <property type="match status" value="1"/>
</dbReference>
<feature type="region of interest" description="Disordered" evidence="1">
    <location>
        <begin position="242"/>
        <end position="311"/>
    </location>
</feature>
<gene>
    <name evidence="2" type="ORF">A2209_00105</name>
</gene>
<dbReference type="InterPro" id="IPR051319">
    <property type="entry name" value="Oligoribo/pAp-PDE_c-di-AMP_PDE"/>
</dbReference>
<evidence type="ECO:0000313" key="3">
    <source>
        <dbReference type="Proteomes" id="UP000178450"/>
    </source>
</evidence>
<organism evidence="2 3">
    <name type="scientific">Candidatus Roizmanbacteria bacterium RIFOXYA1_FULL_41_12</name>
    <dbReference type="NCBI Taxonomy" id="1802082"/>
    <lineage>
        <taxon>Bacteria</taxon>
        <taxon>Candidatus Roizmaniibacteriota</taxon>
    </lineage>
</organism>
<feature type="compositionally biased region" description="Polar residues" evidence="1">
    <location>
        <begin position="244"/>
        <end position="278"/>
    </location>
</feature>
<reference evidence="2 3" key="1">
    <citation type="journal article" date="2016" name="Nat. Commun.">
        <title>Thousands of microbial genomes shed light on interconnected biogeochemical processes in an aquifer system.</title>
        <authorList>
            <person name="Anantharaman K."/>
            <person name="Brown C.T."/>
            <person name="Hug L.A."/>
            <person name="Sharon I."/>
            <person name="Castelle C.J."/>
            <person name="Probst A.J."/>
            <person name="Thomas B.C."/>
            <person name="Singh A."/>
            <person name="Wilkins M.J."/>
            <person name="Karaoz U."/>
            <person name="Brodie E.L."/>
            <person name="Williams K.H."/>
            <person name="Hubbard S.S."/>
            <person name="Banfield J.F."/>
        </authorList>
    </citation>
    <scope>NUCLEOTIDE SEQUENCE [LARGE SCALE GENOMIC DNA]</scope>
</reference>
<dbReference type="Proteomes" id="UP000178450">
    <property type="component" value="Unassembled WGS sequence"/>
</dbReference>
<dbReference type="EMBL" id="MGBG01000005">
    <property type="protein sequence ID" value="OGK66641.1"/>
    <property type="molecule type" value="Genomic_DNA"/>
</dbReference>
<comment type="caution">
    <text evidence="2">The sequence shown here is derived from an EMBL/GenBank/DDBJ whole genome shotgun (WGS) entry which is preliminary data.</text>
</comment>
<evidence type="ECO:0008006" key="4">
    <source>
        <dbReference type="Google" id="ProtNLM"/>
    </source>
</evidence>
<dbReference type="PANTHER" id="PTHR47618">
    <property type="entry name" value="BIFUNCTIONAL OLIGORIBONUCLEASE AND PAP PHOSPHATASE NRNA"/>
    <property type="match status" value="1"/>
</dbReference>
<evidence type="ECO:0000313" key="2">
    <source>
        <dbReference type="EMBL" id="OGK66641.1"/>
    </source>
</evidence>
<protein>
    <recommendedName>
        <fullName evidence="4">DDH domain-containing protein</fullName>
    </recommendedName>
</protein>
<evidence type="ECO:0000256" key="1">
    <source>
        <dbReference type="SAM" id="MobiDB-lite"/>
    </source>
</evidence>
<dbReference type="Gene3D" id="3.90.1640.10">
    <property type="entry name" value="inorganic pyrophosphatase (n-terminal core)"/>
    <property type="match status" value="1"/>
</dbReference>
<proteinExistence type="predicted"/>